<dbReference type="EMBL" id="JBHSAT010000004">
    <property type="protein sequence ID" value="MFC3876166.1"/>
    <property type="molecule type" value="Genomic_DNA"/>
</dbReference>
<keyword evidence="4 7" id="KW-0812">Transmembrane</keyword>
<gene>
    <name evidence="9" type="ORF">ACFOSX_02885</name>
</gene>
<feature type="transmembrane region" description="Helical" evidence="7">
    <location>
        <begin position="278"/>
        <end position="303"/>
    </location>
</feature>
<feature type="transmembrane region" description="Helical" evidence="7">
    <location>
        <begin position="12"/>
        <end position="32"/>
    </location>
</feature>
<evidence type="ECO:0000256" key="6">
    <source>
        <dbReference type="ARBA" id="ARBA00023136"/>
    </source>
</evidence>
<evidence type="ECO:0000256" key="2">
    <source>
        <dbReference type="ARBA" id="ARBA00006464"/>
    </source>
</evidence>
<dbReference type="Pfam" id="PF13727">
    <property type="entry name" value="CoA_binding_3"/>
    <property type="match status" value="1"/>
</dbReference>
<dbReference type="Pfam" id="PF02397">
    <property type="entry name" value="Bac_transf"/>
    <property type="match status" value="1"/>
</dbReference>
<feature type="domain" description="Bacterial sugar transferase" evidence="8">
    <location>
        <begin position="276"/>
        <end position="462"/>
    </location>
</feature>
<dbReference type="InterPro" id="IPR003362">
    <property type="entry name" value="Bact_transf"/>
</dbReference>
<keyword evidence="5 7" id="KW-1133">Transmembrane helix</keyword>
<evidence type="ECO:0000313" key="10">
    <source>
        <dbReference type="Proteomes" id="UP001595812"/>
    </source>
</evidence>
<dbReference type="NCBIfam" id="TIGR03025">
    <property type="entry name" value="EPS_sugtrans"/>
    <property type="match status" value="1"/>
</dbReference>
<evidence type="ECO:0000256" key="7">
    <source>
        <dbReference type="SAM" id="Phobius"/>
    </source>
</evidence>
<feature type="transmembrane region" description="Helical" evidence="7">
    <location>
        <begin position="92"/>
        <end position="112"/>
    </location>
</feature>
<comment type="similarity">
    <text evidence="2">Belongs to the bacterial sugar transferase family.</text>
</comment>
<evidence type="ECO:0000259" key="8">
    <source>
        <dbReference type="Pfam" id="PF02397"/>
    </source>
</evidence>
<proteinExistence type="inferred from homology"/>
<evidence type="ECO:0000256" key="1">
    <source>
        <dbReference type="ARBA" id="ARBA00004141"/>
    </source>
</evidence>
<dbReference type="Gene3D" id="3.40.50.720">
    <property type="entry name" value="NAD(P)-binding Rossmann-like Domain"/>
    <property type="match status" value="1"/>
</dbReference>
<organism evidence="9 10">
    <name type="scientific">Winogradskyella maritima</name>
    <dbReference type="NCBI Taxonomy" id="1517766"/>
    <lineage>
        <taxon>Bacteria</taxon>
        <taxon>Pseudomonadati</taxon>
        <taxon>Bacteroidota</taxon>
        <taxon>Flavobacteriia</taxon>
        <taxon>Flavobacteriales</taxon>
        <taxon>Flavobacteriaceae</taxon>
        <taxon>Winogradskyella</taxon>
    </lineage>
</organism>
<evidence type="ECO:0000313" key="9">
    <source>
        <dbReference type="EMBL" id="MFC3876166.1"/>
    </source>
</evidence>
<name>A0ABV8AH23_9FLAO</name>
<dbReference type="PANTHER" id="PTHR30576">
    <property type="entry name" value="COLANIC BIOSYNTHESIS UDP-GLUCOSE LIPID CARRIER TRANSFERASE"/>
    <property type="match status" value="1"/>
</dbReference>
<comment type="subcellular location">
    <subcellularLocation>
        <location evidence="1">Membrane</location>
        <topology evidence="1">Multi-pass membrane protein</topology>
    </subcellularLocation>
</comment>
<dbReference type="Proteomes" id="UP001595812">
    <property type="component" value="Unassembled WGS sequence"/>
</dbReference>
<comment type="caution">
    <text evidence="9">The sequence shown here is derived from an EMBL/GenBank/DDBJ whole genome shotgun (WGS) entry which is preliminary data.</text>
</comment>
<evidence type="ECO:0000256" key="4">
    <source>
        <dbReference type="ARBA" id="ARBA00022692"/>
    </source>
</evidence>
<dbReference type="RefSeq" id="WP_386096826.1">
    <property type="nucleotide sequence ID" value="NZ_JBHSAT010000004.1"/>
</dbReference>
<keyword evidence="3" id="KW-0808">Transferase</keyword>
<evidence type="ECO:0000256" key="3">
    <source>
        <dbReference type="ARBA" id="ARBA00022679"/>
    </source>
</evidence>
<protein>
    <submittedName>
        <fullName evidence="9">Exopolysaccharide biosynthesis polyprenyl glycosylphosphotransferase</fullName>
    </submittedName>
</protein>
<sequence>MSYIRGRYSWLIRPSLILFDTATILVLAFYFFDFDREPIEAWFSYLAKNKSYFFVIYAIILWLISAYSIKFYDVYRYTSALDIATLLFKQMALYFVGTFAFVGFFRSITVGAFTILQYIGYAFLFISIIKFASYFALRQYRRHLNGNKRFVLIIGNNDVAKELQDFFKRKRDYGYELKGVYSNLDSLKVDGNIQDGIKHLKEDQGIDEVYCAMDELSEKQVNTFVKYADINHCNIKFIPASKNLLSKHLKTDFYNYLPVLSIQEVTLKKPFNVVVKRGFDIIFSLFVIIFILSWLSIILFILIKLESKGPLYYKHKRNGINYKEFECYKFRSLKLGSENGTEYVKKKDHRVTKIGAFLRRTSLDELPQFYNVLFGDMSVVGPRPHMLSFTDDYSKKIDKYNFVIRHNVKPGITGLAQTKGFRGEVKKDEDIINRVKFDIYYIENWSLLLDIKIIIDTIVLIIKGDKKAY</sequence>
<dbReference type="PANTHER" id="PTHR30576:SF0">
    <property type="entry name" value="UNDECAPRENYL-PHOSPHATE N-ACETYLGALACTOSAMINYL 1-PHOSPHATE TRANSFERASE-RELATED"/>
    <property type="match status" value="1"/>
</dbReference>
<feature type="transmembrane region" description="Helical" evidence="7">
    <location>
        <begin position="118"/>
        <end position="137"/>
    </location>
</feature>
<feature type="transmembrane region" description="Helical" evidence="7">
    <location>
        <begin position="52"/>
        <end position="72"/>
    </location>
</feature>
<keyword evidence="10" id="KW-1185">Reference proteome</keyword>
<accession>A0ABV8AH23</accession>
<keyword evidence="6 7" id="KW-0472">Membrane</keyword>
<reference evidence="10" key="1">
    <citation type="journal article" date="2019" name="Int. J. Syst. Evol. Microbiol.">
        <title>The Global Catalogue of Microorganisms (GCM) 10K type strain sequencing project: providing services to taxonomists for standard genome sequencing and annotation.</title>
        <authorList>
            <consortium name="The Broad Institute Genomics Platform"/>
            <consortium name="The Broad Institute Genome Sequencing Center for Infectious Disease"/>
            <person name="Wu L."/>
            <person name="Ma J."/>
        </authorList>
    </citation>
    <scope>NUCLEOTIDE SEQUENCE [LARGE SCALE GENOMIC DNA]</scope>
    <source>
        <strain evidence="10">CECT 8979</strain>
    </source>
</reference>
<dbReference type="InterPro" id="IPR017475">
    <property type="entry name" value="EPS_sugar_tfrase"/>
</dbReference>
<evidence type="ECO:0000256" key="5">
    <source>
        <dbReference type="ARBA" id="ARBA00022989"/>
    </source>
</evidence>